<dbReference type="Proteomes" id="UP000240357">
    <property type="component" value="Unassembled WGS sequence"/>
</dbReference>
<protein>
    <submittedName>
        <fullName evidence="1">Uncharacterized protein</fullName>
    </submittedName>
</protein>
<dbReference type="OrthoDB" id="7060517at2"/>
<reference evidence="1 2" key="1">
    <citation type="submission" date="2018-03" db="EMBL/GenBank/DDBJ databases">
        <title>Adhaeribacter sp. HMF7605 Genome sequencing and assembly.</title>
        <authorList>
            <person name="Kang H."/>
            <person name="Kang J."/>
            <person name="Cha I."/>
            <person name="Kim H."/>
            <person name="Joh K."/>
        </authorList>
    </citation>
    <scope>NUCLEOTIDE SEQUENCE [LARGE SCALE GENOMIC DNA]</scope>
    <source>
        <strain evidence="1 2">HMF7605</strain>
    </source>
</reference>
<organism evidence="1 2">
    <name type="scientific">Adhaeribacter arboris</name>
    <dbReference type="NCBI Taxonomy" id="2072846"/>
    <lineage>
        <taxon>Bacteria</taxon>
        <taxon>Pseudomonadati</taxon>
        <taxon>Bacteroidota</taxon>
        <taxon>Cytophagia</taxon>
        <taxon>Cytophagales</taxon>
        <taxon>Hymenobacteraceae</taxon>
        <taxon>Adhaeribacter</taxon>
    </lineage>
</organism>
<gene>
    <name evidence="1" type="ORF">AHMF7605_25425</name>
</gene>
<comment type="caution">
    <text evidence="1">The sequence shown here is derived from an EMBL/GenBank/DDBJ whole genome shotgun (WGS) entry which is preliminary data.</text>
</comment>
<evidence type="ECO:0000313" key="2">
    <source>
        <dbReference type="Proteomes" id="UP000240357"/>
    </source>
</evidence>
<dbReference type="EMBL" id="PYFT01000001">
    <property type="protein sequence ID" value="PSR56598.1"/>
    <property type="molecule type" value="Genomic_DNA"/>
</dbReference>
<evidence type="ECO:0000313" key="1">
    <source>
        <dbReference type="EMBL" id="PSR56598.1"/>
    </source>
</evidence>
<proteinExistence type="predicted"/>
<dbReference type="RefSeq" id="WP_106932777.1">
    <property type="nucleotide sequence ID" value="NZ_PYFT01000001.1"/>
</dbReference>
<keyword evidence="2" id="KW-1185">Reference proteome</keyword>
<dbReference type="Pfam" id="PF22668">
    <property type="entry name" value="DUF7009"/>
    <property type="match status" value="1"/>
</dbReference>
<dbReference type="AlphaFoldDB" id="A0A2T2YM60"/>
<dbReference type="InterPro" id="IPR053825">
    <property type="entry name" value="DUF7009"/>
</dbReference>
<accession>A0A2T2YM60</accession>
<sequence length="107" mass="12323">MKLRIQGNSLRLRLSEAEVTQFAETGQVEETIVFSPDKTNALRYILQQTSDKEVNIRFTGNTITVFIPEPMAQKWVDTDLIGFDDLIELGNDQQLRIIVEKDLDCRH</sequence>
<name>A0A2T2YM60_9BACT</name>